<dbReference type="InterPro" id="IPR020846">
    <property type="entry name" value="MFS_dom"/>
</dbReference>
<feature type="transmembrane region" description="Helical" evidence="7">
    <location>
        <begin position="324"/>
        <end position="353"/>
    </location>
</feature>
<feature type="transmembrane region" description="Helical" evidence="7">
    <location>
        <begin position="296"/>
        <end position="318"/>
    </location>
</feature>
<dbReference type="STRING" id="1054147.F4PIF8"/>
<feature type="transmembrane region" description="Helical" evidence="7">
    <location>
        <begin position="106"/>
        <end position="125"/>
    </location>
</feature>
<reference evidence="10" key="1">
    <citation type="journal article" date="2011" name="Genome Res.">
        <title>Phylogeny-wide analysis of social amoeba genomes highlights ancient origins for complex intercellular communication.</title>
        <authorList>
            <person name="Heidel A.J."/>
            <person name="Lawal H.M."/>
            <person name="Felder M."/>
            <person name="Schilde C."/>
            <person name="Helps N.R."/>
            <person name="Tunggal B."/>
            <person name="Rivero F."/>
            <person name="John U."/>
            <person name="Schleicher M."/>
            <person name="Eichinger L."/>
            <person name="Platzer M."/>
            <person name="Noegel A.A."/>
            <person name="Schaap P."/>
            <person name="Gloeckner G."/>
        </authorList>
    </citation>
    <scope>NUCLEOTIDE SEQUENCE [LARGE SCALE GENOMIC DNA]</scope>
    <source>
        <strain evidence="10">SH3</strain>
    </source>
</reference>
<feature type="transmembrane region" description="Helical" evidence="7">
    <location>
        <begin position="228"/>
        <end position="251"/>
    </location>
</feature>
<feature type="transmembrane region" description="Helical" evidence="7">
    <location>
        <begin position="365"/>
        <end position="386"/>
    </location>
</feature>
<dbReference type="PROSITE" id="PS50850">
    <property type="entry name" value="MFS"/>
    <property type="match status" value="1"/>
</dbReference>
<evidence type="ECO:0000256" key="1">
    <source>
        <dbReference type="ARBA" id="ARBA00004141"/>
    </source>
</evidence>
<proteinExistence type="inferred from homology"/>
<keyword evidence="5 7" id="KW-1133">Transmembrane helix</keyword>
<evidence type="ECO:0000256" key="2">
    <source>
        <dbReference type="ARBA" id="ARBA00010992"/>
    </source>
</evidence>
<feature type="transmembrane region" description="Helical" evidence="7">
    <location>
        <begin position="49"/>
        <end position="68"/>
    </location>
</feature>
<feature type="transmembrane region" description="Helical" evidence="7">
    <location>
        <begin position="392"/>
        <end position="412"/>
    </location>
</feature>
<dbReference type="PANTHER" id="PTHR48020">
    <property type="entry name" value="PROTON MYO-INOSITOL COTRANSPORTER"/>
    <property type="match status" value="1"/>
</dbReference>
<dbReference type="InterPro" id="IPR050814">
    <property type="entry name" value="Myo-inositol_Transporter"/>
</dbReference>
<dbReference type="OMA" id="KWTVIIG"/>
<dbReference type="GeneID" id="14876935"/>
<name>F4PIF8_CACFS</name>
<dbReference type="PRINTS" id="PR00171">
    <property type="entry name" value="SUGRTRNSPORT"/>
</dbReference>
<organism evidence="9 10">
    <name type="scientific">Cavenderia fasciculata</name>
    <name type="common">Slime mold</name>
    <name type="synonym">Dictyostelium fasciculatum</name>
    <dbReference type="NCBI Taxonomy" id="261658"/>
    <lineage>
        <taxon>Eukaryota</taxon>
        <taxon>Amoebozoa</taxon>
        <taxon>Evosea</taxon>
        <taxon>Eumycetozoa</taxon>
        <taxon>Dictyostelia</taxon>
        <taxon>Acytosteliales</taxon>
        <taxon>Cavenderiaceae</taxon>
        <taxon>Cavenderia</taxon>
    </lineage>
</organism>
<dbReference type="RefSeq" id="XP_004363238.1">
    <property type="nucleotide sequence ID" value="XM_004363181.1"/>
</dbReference>
<dbReference type="InterPro" id="IPR003663">
    <property type="entry name" value="Sugar/inositol_transpt"/>
</dbReference>
<feature type="domain" description="Major facilitator superfamily (MFS) profile" evidence="8">
    <location>
        <begin position="13"/>
        <end position="416"/>
    </location>
</feature>
<evidence type="ECO:0000256" key="6">
    <source>
        <dbReference type="ARBA" id="ARBA00023136"/>
    </source>
</evidence>
<gene>
    <name evidence="9" type="ORF">DFA_03636</name>
</gene>
<dbReference type="GO" id="GO:0016020">
    <property type="term" value="C:membrane"/>
    <property type="evidence" value="ECO:0007669"/>
    <property type="project" value="UniProtKB-SubCell"/>
</dbReference>
<dbReference type="GO" id="GO:0022857">
    <property type="term" value="F:transmembrane transporter activity"/>
    <property type="evidence" value="ECO:0007669"/>
    <property type="project" value="InterPro"/>
</dbReference>
<keyword evidence="6 7" id="KW-0472">Membrane</keyword>
<keyword evidence="3" id="KW-0813">Transport</keyword>
<protein>
    <recommendedName>
        <fullName evidence="8">Major facilitator superfamily (MFS) profile domain-containing protein</fullName>
    </recommendedName>
</protein>
<evidence type="ECO:0000313" key="9">
    <source>
        <dbReference type="EMBL" id="EGG25387.1"/>
    </source>
</evidence>
<keyword evidence="4 7" id="KW-0812">Transmembrane</keyword>
<dbReference type="Pfam" id="PF00083">
    <property type="entry name" value="Sugar_tr"/>
    <property type="match status" value="1"/>
</dbReference>
<comment type="subcellular location">
    <subcellularLocation>
        <location evidence="1">Membrane</location>
        <topology evidence="1">Multi-pass membrane protein</topology>
    </subcellularLocation>
</comment>
<dbReference type="EMBL" id="GL883006">
    <property type="protein sequence ID" value="EGG25387.1"/>
    <property type="molecule type" value="Genomic_DNA"/>
</dbReference>
<accession>F4PIF8</accession>
<dbReference type="Proteomes" id="UP000007797">
    <property type="component" value="Unassembled WGS sequence"/>
</dbReference>
<feature type="transmembrane region" description="Helical" evidence="7">
    <location>
        <begin position="137"/>
        <end position="158"/>
    </location>
</feature>
<evidence type="ECO:0000259" key="8">
    <source>
        <dbReference type="PROSITE" id="PS50850"/>
    </source>
</evidence>
<dbReference type="PROSITE" id="PS00217">
    <property type="entry name" value="SUGAR_TRANSPORT_2"/>
    <property type="match status" value="1"/>
</dbReference>
<keyword evidence="10" id="KW-1185">Reference proteome</keyword>
<evidence type="ECO:0000256" key="7">
    <source>
        <dbReference type="SAM" id="Phobius"/>
    </source>
</evidence>
<dbReference type="AlphaFoldDB" id="F4PIF8"/>
<evidence type="ECO:0000256" key="5">
    <source>
        <dbReference type="ARBA" id="ARBA00022989"/>
    </source>
</evidence>
<dbReference type="InterPro" id="IPR005829">
    <property type="entry name" value="Sugar_transporter_CS"/>
</dbReference>
<dbReference type="PANTHER" id="PTHR48020:SF12">
    <property type="entry name" value="PROTON MYO-INOSITOL COTRANSPORTER"/>
    <property type="match status" value="1"/>
</dbReference>
<evidence type="ECO:0000256" key="3">
    <source>
        <dbReference type="ARBA" id="ARBA00022448"/>
    </source>
</evidence>
<dbReference type="KEGG" id="dfa:DFA_03636"/>
<feature type="transmembrane region" description="Helical" evidence="7">
    <location>
        <begin position="16"/>
        <end position="37"/>
    </location>
</feature>
<feature type="transmembrane region" description="Helical" evidence="7">
    <location>
        <begin position="80"/>
        <end position="100"/>
    </location>
</feature>
<dbReference type="Gene3D" id="1.20.1250.20">
    <property type="entry name" value="MFS general substrate transporter like domains"/>
    <property type="match status" value="2"/>
</dbReference>
<evidence type="ECO:0000313" key="10">
    <source>
        <dbReference type="Proteomes" id="UP000007797"/>
    </source>
</evidence>
<feature type="transmembrane region" description="Helical" evidence="7">
    <location>
        <begin position="263"/>
        <end position="284"/>
    </location>
</feature>
<evidence type="ECO:0000256" key="4">
    <source>
        <dbReference type="ARBA" id="ARBA00022692"/>
    </source>
</evidence>
<comment type="similarity">
    <text evidence="2">Belongs to the major facilitator superfamily. Sugar transporter (TC 2.A.1.1) family.</text>
</comment>
<sequence length="426" mass="45959">MINSNSELSSLRLSNINIHGGLIFGYNTGVIAAVLTVKEWSGMNEIDKGFLTCSILLGAMIGSLLAGFVTERVGRKKPMYILAVLSIVGALGSAFVPHGLWIVIPFRLILGIAVGSSGIVCPLYVGEMASPERKGTLGTVFQIAITVGILVGDVIGFSLKNVVYSYRIMFGLGAIPGVFLIATLFFVPESNVWIEKRNTQRNTLLLLNKDETGGMGIKLLLSKPAGRFALFIGSILAINNQLTGINAFMYFSPSIFQQAGISGNGITIATICLVGWNVISTLAATFLIDRIGRKKLMVISTVGMSISCLTLALLFTLVKGTVLGYLSVVLLFVFVFAFELGAGPLFWILVIEIFPEEMKDLGSSLLNALQWIFNIALSFSFLWLVSLIGQAAIFWIFGGIGIFCLVLVSIYLPDTQVVNQGYKPID</sequence>
<feature type="transmembrane region" description="Helical" evidence="7">
    <location>
        <begin position="164"/>
        <end position="187"/>
    </location>
</feature>
<dbReference type="InterPro" id="IPR005828">
    <property type="entry name" value="MFS_sugar_transport-like"/>
</dbReference>
<dbReference type="SUPFAM" id="SSF103473">
    <property type="entry name" value="MFS general substrate transporter"/>
    <property type="match status" value="1"/>
</dbReference>
<dbReference type="OrthoDB" id="4142200at2759"/>
<dbReference type="InterPro" id="IPR036259">
    <property type="entry name" value="MFS_trans_sf"/>
</dbReference>